<dbReference type="InterPro" id="IPR003131">
    <property type="entry name" value="T1-type_BTB"/>
</dbReference>
<evidence type="ECO:0000259" key="14">
    <source>
        <dbReference type="Pfam" id="PF00520"/>
    </source>
</evidence>
<keyword evidence="11" id="KW-0407">Ion channel</keyword>
<feature type="transmembrane region" description="Helical" evidence="13">
    <location>
        <begin position="396"/>
        <end position="415"/>
    </location>
</feature>
<dbReference type="PANTHER" id="PTHR11537:SF113">
    <property type="entry name" value="POTASSIUM VOLTAGE-GATED CHANNEL PROTEIN SHAKER"/>
    <property type="match status" value="1"/>
</dbReference>
<evidence type="ECO:0000256" key="9">
    <source>
        <dbReference type="ARBA" id="ARBA00023065"/>
    </source>
</evidence>
<protein>
    <submittedName>
        <fullName evidence="16">Shak1</fullName>
    </submittedName>
</protein>
<evidence type="ECO:0000256" key="1">
    <source>
        <dbReference type="ARBA" id="ARBA00004141"/>
    </source>
</evidence>
<feature type="region of interest" description="Disordered" evidence="12">
    <location>
        <begin position="30"/>
        <end position="55"/>
    </location>
</feature>
<comment type="subcellular location">
    <subcellularLocation>
        <location evidence="1">Membrane</location>
        <topology evidence="1">Multi-pass membrane protein</topology>
    </subcellularLocation>
</comment>
<feature type="transmembrane region" description="Helical" evidence="13">
    <location>
        <begin position="364"/>
        <end position="384"/>
    </location>
</feature>
<keyword evidence="6" id="KW-0851">Voltage-gated channel</keyword>
<name>A0A0C5GDD2_MNELE</name>
<reference evidence="16" key="1">
    <citation type="journal article" date="2015" name="Proc. Natl. Acad. Sci. U.S.A.">
        <title>Major diversification of voltage-gated K+ channels occurred in ancestral parahoxozoans.</title>
        <authorList>
            <person name="Li X."/>
            <person name="Liu H."/>
            <person name="Luo J.C."/>
            <person name="Rhodes S.A."/>
            <person name="Trigg L.M."/>
            <person name="van Rossum D.B."/>
            <person name="Anishkin A."/>
            <person name="Diatta F.H."/>
            <person name="Sassic J.K."/>
            <person name="Simmons D.K."/>
            <person name="Kamel B."/>
            <person name="Medina M."/>
            <person name="Martindale M.Q."/>
            <person name="Jegla T."/>
        </authorList>
    </citation>
    <scope>NUCLEOTIDE SEQUENCE</scope>
</reference>
<dbReference type="InterPro" id="IPR027359">
    <property type="entry name" value="Volt_channel_dom_sf"/>
</dbReference>
<keyword evidence="10 13" id="KW-0472">Membrane</keyword>
<dbReference type="SUPFAM" id="SSF54695">
    <property type="entry name" value="POZ domain"/>
    <property type="match status" value="1"/>
</dbReference>
<feature type="transmembrane region" description="Helical" evidence="13">
    <location>
        <begin position="267"/>
        <end position="286"/>
    </location>
</feature>
<dbReference type="GO" id="GO:0001508">
    <property type="term" value="P:action potential"/>
    <property type="evidence" value="ECO:0007669"/>
    <property type="project" value="TreeGrafter"/>
</dbReference>
<feature type="transmembrane region" description="Helical" evidence="13">
    <location>
        <begin position="223"/>
        <end position="243"/>
    </location>
</feature>
<evidence type="ECO:0000256" key="7">
    <source>
        <dbReference type="ARBA" id="ARBA00022958"/>
    </source>
</evidence>
<feature type="compositionally biased region" description="Basic and acidic residues" evidence="12">
    <location>
        <begin position="30"/>
        <end position="43"/>
    </location>
</feature>
<feature type="domain" description="Potassium channel tetramerisation-type BTB" evidence="15">
    <location>
        <begin position="98"/>
        <end position="186"/>
    </location>
</feature>
<dbReference type="Gene3D" id="1.10.287.70">
    <property type="match status" value="1"/>
</dbReference>
<keyword evidence="8 13" id="KW-1133">Transmembrane helix</keyword>
<evidence type="ECO:0000256" key="4">
    <source>
        <dbReference type="ARBA" id="ARBA00022692"/>
    </source>
</evidence>
<evidence type="ECO:0000256" key="11">
    <source>
        <dbReference type="ARBA" id="ARBA00023303"/>
    </source>
</evidence>
<dbReference type="Gene3D" id="3.30.710.10">
    <property type="entry name" value="Potassium Channel Kv1.1, Chain A"/>
    <property type="match status" value="1"/>
</dbReference>
<evidence type="ECO:0000313" key="16">
    <source>
        <dbReference type="EMBL" id="AJP09336.1"/>
    </source>
</evidence>
<feature type="compositionally biased region" description="Polar residues" evidence="12">
    <location>
        <begin position="519"/>
        <end position="532"/>
    </location>
</feature>
<organism evidence="16">
    <name type="scientific">Mnemiopsis leidyi</name>
    <name type="common">Sea walnut</name>
    <name type="synonym">Warty comb jellyfish</name>
    <dbReference type="NCBI Taxonomy" id="27923"/>
    <lineage>
        <taxon>Eukaryota</taxon>
        <taxon>Metazoa</taxon>
        <taxon>Ctenophora</taxon>
        <taxon>Tentaculata</taxon>
        <taxon>Lobata</taxon>
        <taxon>Bolinopsidae</taxon>
        <taxon>Mnemiopsis</taxon>
    </lineage>
</organism>
<keyword evidence="2" id="KW-0813">Transport</keyword>
<sequence>MAYAARLQNQQSRELARIYAEEYDAEAVRSKLRREQQKRKQENSEDTVSVESAESEEPRKKLKTLLREKGFTFLIDDQRRVDGEIRTYPEEFSFDDIVKINVGGIIYETRRSTLKRFPETLLGGDGIEKYYCKSHDMYFFDRHRSAFSSILSYYQSGGLLCIPTTIHPLVFLEEARFYELGKRIVNKLEQPFFVRRNKTVGTMKQKIWYTLDDPASSTIAKGIAFFDLACIMTAIALICVKTLPQFKTEDDEETGENTTKLEGPHKSVFFVLETVCMIWFTMDLLLRFCVCPKRKVFCKNVLNWVDVVSIVPYYLELLVPSKVEVLLVIRIIRFTKIFRIFKLSRYFRGLIALGLALRHSVSEILVLFVFLFVAVLFFATVGYYSESMSNASESDFTSVIGAFWWAIVTITSVGYGDEVPKSYLGQISGALCAITGIIFVALPVPIIVSRFNYFLQLENEKCRIGADEDISIFKHPLYSSRRSRAKKKESSVDSNKSKTNNDNNGLNNNIYNSKNNENHLLSRNVETGSSAV</sequence>
<dbReference type="FunFam" id="1.10.287.70:FF:000028">
    <property type="entry name" value="potassium voltage-gated channel subfamily D member 3"/>
    <property type="match status" value="1"/>
</dbReference>
<dbReference type="InterPro" id="IPR005821">
    <property type="entry name" value="Ion_trans_dom"/>
</dbReference>
<dbReference type="SUPFAM" id="SSF81324">
    <property type="entry name" value="Voltage-gated potassium channels"/>
    <property type="match status" value="1"/>
</dbReference>
<dbReference type="Pfam" id="PF02214">
    <property type="entry name" value="BTB_2"/>
    <property type="match status" value="1"/>
</dbReference>
<evidence type="ECO:0000256" key="8">
    <source>
        <dbReference type="ARBA" id="ARBA00022989"/>
    </source>
</evidence>
<evidence type="ECO:0000256" key="2">
    <source>
        <dbReference type="ARBA" id="ARBA00022448"/>
    </source>
</evidence>
<dbReference type="FunFam" id="1.20.120.350:FF:000091">
    <property type="entry name" value="Predicted protein"/>
    <property type="match status" value="1"/>
</dbReference>
<evidence type="ECO:0000256" key="10">
    <source>
        <dbReference type="ARBA" id="ARBA00023136"/>
    </source>
</evidence>
<evidence type="ECO:0000256" key="12">
    <source>
        <dbReference type="SAM" id="MobiDB-lite"/>
    </source>
</evidence>
<dbReference type="GO" id="GO:0005251">
    <property type="term" value="F:delayed rectifier potassium channel activity"/>
    <property type="evidence" value="ECO:0007669"/>
    <property type="project" value="TreeGrafter"/>
</dbReference>
<gene>
    <name evidence="16" type="primary">Shak1</name>
</gene>
<keyword evidence="7" id="KW-0630">Potassium</keyword>
<dbReference type="GO" id="GO:0008076">
    <property type="term" value="C:voltage-gated potassium channel complex"/>
    <property type="evidence" value="ECO:0007669"/>
    <property type="project" value="InterPro"/>
</dbReference>
<evidence type="ECO:0000256" key="3">
    <source>
        <dbReference type="ARBA" id="ARBA00022538"/>
    </source>
</evidence>
<proteinExistence type="evidence at transcript level"/>
<dbReference type="InterPro" id="IPR028325">
    <property type="entry name" value="VG_K_chnl"/>
</dbReference>
<keyword evidence="4 13" id="KW-0812">Transmembrane</keyword>
<feature type="transmembrane region" description="Helical" evidence="13">
    <location>
        <begin position="427"/>
        <end position="448"/>
    </location>
</feature>
<dbReference type="Gene3D" id="1.20.120.350">
    <property type="entry name" value="Voltage-gated potassium channels. Chain C"/>
    <property type="match status" value="1"/>
</dbReference>
<keyword evidence="3" id="KW-0633">Potassium transport</keyword>
<evidence type="ECO:0000259" key="15">
    <source>
        <dbReference type="Pfam" id="PF02214"/>
    </source>
</evidence>
<evidence type="ECO:0000256" key="5">
    <source>
        <dbReference type="ARBA" id="ARBA00022826"/>
    </source>
</evidence>
<dbReference type="InterPro" id="IPR003968">
    <property type="entry name" value="K_chnl_volt-dep_Kv"/>
</dbReference>
<dbReference type="PANTHER" id="PTHR11537">
    <property type="entry name" value="VOLTAGE-GATED POTASSIUM CHANNEL"/>
    <property type="match status" value="1"/>
</dbReference>
<dbReference type="AlphaFoldDB" id="A0A0C5GDD2"/>
<dbReference type="Pfam" id="PF00520">
    <property type="entry name" value="Ion_trans"/>
    <property type="match status" value="1"/>
</dbReference>
<feature type="compositionally biased region" description="Low complexity" evidence="12">
    <location>
        <begin position="497"/>
        <end position="515"/>
    </location>
</feature>
<dbReference type="InterPro" id="IPR011333">
    <property type="entry name" value="SKP1/BTB/POZ_sf"/>
</dbReference>
<evidence type="ECO:0000256" key="13">
    <source>
        <dbReference type="SAM" id="Phobius"/>
    </source>
</evidence>
<keyword evidence="9" id="KW-0406">Ion transport</keyword>
<evidence type="ECO:0000256" key="6">
    <source>
        <dbReference type="ARBA" id="ARBA00022882"/>
    </source>
</evidence>
<accession>A0A0C5GDD2</accession>
<feature type="region of interest" description="Disordered" evidence="12">
    <location>
        <begin position="483"/>
        <end position="532"/>
    </location>
</feature>
<feature type="domain" description="Ion transport" evidence="14">
    <location>
        <begin position="224"/>
        <end position="454"/>
    </location>
</feature>
<dbReference type="GO" id="GO:0051260">
    <property type="term" value="P:protein homooligomerization"/>
    <property type="evidence" value="ECO:0007669"/>
    <property type="project" value="InterPro"/>
</dbReference>
<dbReference type="EMBL" id="KP219389">
    <property type="protein sequence ID" value="AJP09336.1"/>
    <property type="molecule type" value="mRNA"/>
</dbReference>
<keyword evidence="5" id="KW-0631">Potassium channel</keyword>
<dbReference type="PRINTS" id="PR00169">
    <property type="entry name" value="KCHANNEL"/>
</dbReference>
<dbReference type="PRINTS" id="PR01491">
    <property type="entry name" value="KVCHANNEL"/>
</dbReference>